<evidence type="ECO:0000313" key="3">
    <source>
        <dbReference type="Proteomes" id="UP000765802"/>
    </source>
</evidence>
<keyword evidence="3" id="KW-1185">Reference proteome</keyword>
<evidence type="ECO:0000259" key="1">
    <source>
        <dbReference type="Pfam" id="PF00534"/>
    </source>
</evidence>
<dbReference type="PANTHER" id="PTHR45947">
    <property type="entry name" value="SULFOQUINOVOSYL TRANSFERASE SQD2"/>
    <property type="match status" value="1"/>
</dbReference>
<dbReference type="Gene3D" id="3.40.50.2000">
    <property type="entry name" value="Glycogen Phosphorylase B"/>
    <property type="match status" value="2"/>
</dbReference>
<protein>
    <recommendedName>
        <fullName evidence="1">Glycosyl transferase family 1 domain-containing protein</fullName>
    </recommendedName>
</protein>
<accession>A0ABR7M7R8</accession>
<evidence type="ECO:0000313" key="2">
    <source>
        <dbReference type="EMBL" id="MBC6491017.1"/>
    </source>
</evidence>
<dbReference type="EMBL" id="MBUA01000012">
    <property type="protein sequence ID" value="MBC6491017.1"/>
    <property type="molecule type" value="Genomic_DNA"/>
</dbReference>
<organism evidence="2 3">
    <name type="scientific">Flavihumibacter stibioxidans</name>
    <dbReference type="NCBI Taxonomy" id="1834163"/>
    <lineage>
        <taxon>Bacteria</taxon>
        <taxon>Pseudomonadati</taxon>
        <taxon>Bacteroidota</taxon>
        <taxon>Chitinophagia</taxon>
        <taxon>Chitinophagales</taxon>
        <taxon>Chitinophagaceae</taxon>
        <taxon>Flavihumibacter</taxon>
    </lineage>
</organism>
<comment type="caution">
    <text evidence="2">The sequence shown here is derived from an EMBL/GenBank/DDBJ whole genome shotgun (WGS) entry which is preliminary data.</text>
</comment>
<dbReference type="InterPro" id="IPR050194">
    <property type="entry name" value="Glycosyltransferase_grp1"/>
</dbReference>
<dbReference type="PANTHER" id="PTHR45947:SF3">
    <property type="entry name" value="SULFOQUINOVOSYL TRANSFERASE SQD2"/>
    <property type="match status" value="1"/>
</dbReference>
<dbReference type="Pfam" id="PF00534">
    <property type="entry name" value="Glycos_transf_1"/>
    <property type="match status" value="1"/>
</dbReference>
<feature type="domain" description="Glycosyl transferase family 1" evidence="1">
    <location>
        <begin position="202"/>
        <end position="356"/>
    </location>
</feature>
<gene>
    <name evidence="2" type="ORF">BC349_08245</name>
</gene>
<dbReference type="InterPro" id="IPR001296">
    <property type="entry name" value="Glyco_trans_1"/>
</dbReference>
<reference evidence="2 3" key="1">
    <citation type="submission" date="2016-07" db="EMBL/GenBank/DDBJ databases">
        <title>Genome analysis of Flavihumibacter stibioxidans YS-17.</title>
        <authorList>
            <person name="Shi K."/>
            <person name="Han Y."/>
            <person name="Wang G."/>
        </authorList>
    </citation>
    <scope>NUCLEOTIDE SEQUENCE [LARGE SCALE GENOMIC DNA]</scope>
    <source>
        <strain evidence="2 3">YS-17</strain>
    </source>
</reference>
<dbReference type="SUPFAM" id="SSF53756">
    <property type="entry name" value="UDP-Glycosyltransferase/glycogen phosphorylase"/>
    <property type="match status" value="1"/>
</dbReference>
<proteinExistence type="predicted"/>
<dbReference type="CDD" id="cd03801">
    <property type="entry name" value="GT4_PimA-like"/>
    <property type="match status" value="1"/>
</dbReference>
<name>A0ABR7M7R8_9BACT</name>
<sequence>MGIAKPVLYFYTNMPTPYQLDFFGALKHYFDLTVVYFTDRESDRQWELASTGDGYRTIVLKNGWLAGLVQKFKPSFHFAKGIKKNVADAQADFIIINGTYWSPNVIYSLNMAARKEIRVAFWSEPVFPVNSKLKKWVKSLLLGPVKKHADMLLAIGEKAEECYRWYGFSKPIHNIPYNIDTGLFKEANLDPAVLDDLRNTYKSNGELIFLSSGSLIHRKGMDLIINAFKVLDPGINARLLIIGDGQEKAALQELAAGNGRIHFLGFQDKHIIPYWFNLCEVFVFASRYDGWALVINEAMASGKAIICANSVGAAYNSLVDGKNALIVESEDVAGFATAMHELLINKALRDHLGKEAFITGEGISSESMAKKLYDIYQLGK</sequence>
<dbReference type="Proteomes" id="UP000765802">
    <property type="component" value="Unassembled WGS sequence"/>
</dbReference>